<dbReference type="Proteomes" id="UP000237194">
    <property type="component" value="Unassembled WGS sequence"/>
</dbReference>
<accession>A0A2S3W7A1</accession>
<organism evidence="1 2">
    <name type="scientific">Pseudomonas putida</name>
    <name type="common">Arthrobacter siderocapsulatus</name>
    <dbReference type="NCBI Taxonomy" id="303"/>
    <lineage>
        <taxon>Bacteria</taxon>
        <taxon>Pseudomonadati</taxon>
        <taxon>Pseudomonadota</taxon>
        <taxon>Gammaproteobacteria</taxon>
        <taxon>Pseudomonadales</taxon>
        <taxon>Pseudomonadaceae</taxon>
        <taxon>Pseudomonas</taxon>
    </lineage>
</organism>
<reference evidence="1 2" key="2">
    <citation type="submission" date="2018-03" db="EMBL/GenBank/DDBJ databases">
        <title>Draft genome of Pseudomonas putida strain KT-27.</title>
        <authorList>
            <person name="Yoshizawa S."/>
            <person name="Khan N.H."/>
            <person name="Nishimura M."/>
            <person name="Chiura H.X."/>
            <person name="Ogura Y."/>
            <person name="Hayashi T."/>
            <person name="Kogure K."/>
        </authorList>
    </citation>
    <scope>NUCLEOTIDE SEQUENCE [LARGE SCALE GENOMIC DNA]</scope>
    <source>
        <strain evidence="1 2">KT-27</strain>
    </source>
</reference>
<dbReference type="AlphaFoldDB" id="A0A2S3W7A1"/>
<dbReference type="EMBL" id="MIND01000018">
    <property type="protein sequence ID" value="POF86834.1"/>
    <property type="molecule type" value="Genomic_DNA"/>
</dbReference>
<proteinExistence type="predicted"/>
<name>A0A2S3W7A1_PSEPU</name>
<reference evidence="1 2" key="1">
    <citation type="submission" date="2016-08" db="EMBL/GenBank/DDBJ databases">
        <authorList>
            <person name="Seilhamer J.J."/>
        </authorList>
    </citation>
    <scope>NUCLEOTIDE SEQUENCE [LARGE SCALE GENOMIC DNA]</scope>
    <source>
        <strain evidence="1 2">KT-27</strain>
    </source>
</reference>
<evidence type="ECO:0000313" key="2">
    <source>
        <dbReference type="Proteomes" id="UP000237194"/>
    </source>
</evidence>
<sequence>MHTDLWNYALALYARPGVEAACLQLQEDGADVCLLLCASWLQARRARVSDERVCALLALAEPWRIEVVQPLRTLRQQWRMAAQGDAALALLREQLKGLELQAERTLLERLQACSQQWPAGSDETADDWLVRLAPDLCRDHGALDQLRAAASALQDAEDGD</sequence>
<dbReference type="Pfam" id="PF09523">
    <property type="entry name" value="DUF2390"/>
    <property type="match status" value="1"/>
</dbReference>
<comment type="caution">
    <text evidence="1">The sequence shown here is derived from an EMBL/GenBank/DDBJ whole genome shotgun (WGS) entry which is preliminary data.</text>
</comment>
<evidence type="ECO:0000313" key="1">
    <source>
        <dbReference type="EMBL" id="POF86834.1"/>
    </source>
</evidence>
<dbReference type="NCBIfam" id="TIGR02444">
    <property type="entry name" value="TIGR02444 family protein"/>
    <property type="match status" value="1"/>
</dbReference>
<dbReference type="InterPro" id="IPR012659">
    <property type="entry name" value="CHP02444"/>
</dbReference>
<gene>
    <name evidence="1" type="ORF">BGP80_02315</name>
</gene>
<protein>
    <submittedName>
        <fullName evidence="1">TIGR02444 family protein</fullName>
    </submittedName>
</protein>
<dbReference type="RefSeq" id="WP_103435372.1">
    <property type="nucleotide sequence ID" value="NZ_MIND01000018.1"/>
</dbReference>